<sequence>MLFNRIANSFSVYYGGGIRLKRTFSSVLLSSLSNNIRIHRCYAIFNIKRTKIFNPTVNFHRNVSTTVNADDKIIAIKEVTRYMVDCMIKTGTSKDHAQQLADVLVAADIRGHYSHGLNRLDMYVRDIQKGVCMKDGIPKILKEHAATAWVDGNNLLGPVVGNFCMDIAIKKAKQAGVGWVVAKGSNHFGIAGWYSIRAMKEGLLGMAFTNTSPIMYPTRSSTAALGTNPLTLAAKAKNDTFILDMATTTAAIGKVELAARKEQTVPDTWGVKKDGCVSNDPTEILSGGGLLPLGGTELTGGYKGYGLGALVEIVCGILGGAQWGPHVRQWMSTAVVANLGQCFIAVNLDGFAPDFENRLQEFIDSMRGLKPVDNKRVLVAGDPEKEHTALVEKYGGIPYHPNQVTHAEELAKTLGVQAMTVKSTV</sequence>
<proteinExistence type="inferred from homology"/>
<gene>
    <name evidence="3" type="ORF">NAV_LOCUS6181</name>
</gene>
<dbReference type="InterPro" id="IPR003767">
    <property type="entry name" value="Malate/L-lactate_DH-like"/>
</dbReference>
<accession>A0A498SQE9</accession>
<dbReference type="Pfam" id="PF02615">
    <property type="entry name" value="Ldh_2"/>
    <property type="match status" value="1"/>
</dbReference>
<evidence type="ECO:0000256" key="1">
    <source>
        <dbReference type="ARBA" id="ARBA00006056"/>
    </source>
</evidence>
<keyword evidence="2" id="KW-0560">Oxidoreductase</keyword>
<comment type="similarity">
    <text evidence="1">Belongs to the LDH2/MDH2 oxidoreductase family.</text>
</comment>
<dbReference type="PANTHER" id="PTHR11091">
    <property type="entry name" value="OXIDOREDUCTASE-RELATED"/>
    <property type="match status" value="1"/>
</dbReference>
<dbReference type="SUPFAM" id="SSF89733">
    <property type="entry name" value="L-sulfolactate dehydrogenase-like"/>
    <property type="match status" value="1"/>
</dbReference>
<organism evidence="3 4">
    <name type="scientific">Acanthocheilonema viteae</name>
    <name type="common">Filarial nematode worm</name>
    <name type="synonym">Dipetalonema viteae</name>
    <dbReference type="NCBI Taxonomy" id="6277"/>
    <lineage>
        <taxon>Eukaryota</taxon>
        <taxon>Metazoa</taxon>
        <taxon>Ecdysozoa</taxon>
        <taxon>Nematoda</taxon>
        <taxon>Chromadorea</taxon>
        <taxon>Rhabditida</taxon>
        <taxon>Spirurina</taxon>
        <taxon>Spiruromorpha</taxon>
        <taxon>Filarioidea</taxon>
        <taxon>Onchocercidae</taxon>
        <taxon>Acanthocheilonema</taxon>
    </lineage>
</organism>
<evidence type="ECO:0000313" key="3">
    <source>
        <dbReference type="EMBL" id="VBB31390.1"/>
    </source>
</evidence>
<dbReference type="InterPro" id="IPR036111">
    <property type="entry name" value="Mal/L-sulfo/L-lacto_DH-like_sf"/>
</dbReference>
<dbReference type="InterPro" id="IPR043143">
    <property type="entry name" value="Mal/L-sulf/L-lact_DH-like_NADP"/>
</dbReference>
<dbReference type="PANTHER" id="PTHR11091:SF0">
    <property type="entry name" value="MALATE DEHYDROGENASE"/>
    <property type="match status" value="1"/>
</dbReference>
<dbReference type="Proteomes" id="UP000276991">
    <property type="component" value="Unassembled WGS sequence"/>
</dbReference>
<protein>
    <recommendedName>
        <fullName evidence="5">Malate dehydrogenase</fullName>
    </recommendedName>
</protein>
<name>A0A498SQE9_ACAVI</name>
<evidence type="ECO:0000313" key="4">
    <source>
        <dbReference type="Proteomes" id="UP000276991"/>
    </source>
</evidence>
<keyword evidence="4" id="KW-1185">Reference proteome</keyword>
<dbReference type="Gene3D" id="3.30.1370.60">
    <property type="entry name" value="Hypothetical oxidoreductase yiak, domain 2"/>
    <property type="match status" value="1"/>
</dbReference>
<dbReference type="EMBL" id="UPTC01001215">
    <property type="protein sequence ID" value="VBB31390.1"/>
    <property type="molecule type" value="Genomic_DNA"/>
</dbReference>
<evidence type="ECO:0008006" key="5">
    <source>
        <dbReference type="Google" id="ProtNLM"/>
    </source>
</evidence>
<dbReference type="GO" id="GO:0016491">
    <property type="term" value="F:oxidoreductase activity"/>
    <property type="evidence" value="ECO:0007669"/>
    <property type="project" value="UniProtKB-KW"/>
</dbReference>
<dbReference type="InterPro" id="IPR043144">
    <property type="entry name" value="Mal/L-sulf/L-lact_DH-like_ah"/>
</dbReference>
<dbReference type="Gene3D" id="1.10.1530.10">
    <property type="match status" value="1"/>
</dbReference>
<dbReference type="OrthoDB" id="7881616at2759"/>
<evidence type="ECO:0000256" key="2">
    <source>
        <dbReference type="ARBA" id="ARBA00023002"/>
    </source>
</evidence>
<dbReference type="AlphaFoldDB" id="A0A498SQE9"/>
<dbReference type="STRING" id="6277.A0A498SQE9"/>
<reference evidence="3 4" key="1">
    <citation type="submission" date="2018-08" db="EMBL/GenBank/DDBJ databases">
        <authorList>
            <person name="Laetsch R D."/>
            <person name="Stevens L."/>
            <person name="Kumar S."/>
            <person name="Blaxter L. M."/>
        </authorList>
    </citation>
    <scope>NUCLEOTIDE SEQUENCE [LARGE SCALE GENOMIC DNA]</scope>
</reference>